<dbReference type="InterPro" id="IPR029058">
    <property type="entry name" value="AB_hydrolase_fold"/>
</dbReference>
<organism evidence="1 2">
    <name type="scientific">Deinococcus cellulosilyticus (strain DSM 18568 / NBRC 106333 / KACC 11606 / 5516J-15)</name>
    <dbReference type="NCBI Taxonomy" id="1223518"/>
    <lineage>
        <taxon>Bacteria</taxon>
        <taxon>Thermotogati</taxon>
        <taxon>Deinococcota</taxon>
        <taxon>Deinococci</taxon>
        <taxon>Deinococcales</taxon>
        <taxon>Deinococcaceae</taxon>
        <taxon>Deinococcus</taxon>
    </lineage>
</organism>
<dbReference type="OrthoDB" id="9803578at2"/>
<dbReference type="AlphaFoldDB" id="A0A511N1V2"/>
<dbReference type="SUPFAM" id="SSF53474">
    <property type="entry name" value="alpha/beta-Hydrolases"/>
    <property type="match status" value="1"/>
</dbReference>
<sequence>MAFEVLGQKVRFFPPAGAVGLTGDFTDWHRSESIPVSTGHVELEFPRNSWVEYAWIGEDGKPFADPDNPQKSLNPWWNYPRAIQIGSYELHRVLKQMNSKKDVPAGTVHRHVWEGSVFSGTRRAYVYTPANYDASQKYPVFYVQDGVAFFRTGRLGEIADILIAENRMQPAVFVFLEPNDRTIEYYLNDDYFTFLQTEVFPMVESSYAVRTDPEGRGMWGASLGGLISLYTASKHPEVFRHVVAHSGAFLAEPGRADYDAYEAHPWILDHLKQNPPRHLRVSLDTGTIEWLCTVNRKMAALMHELQIPHQYREYQSGHNWVTWRNAIPEAMLYILGV</sequence>
<evidence type="ECO:0000313" key="2">
    <source>
        <dbReference type="Proteomes" id="UP000321306"/>
    </source>
</evidence>
<name>A0A511N1V2_DEIC1</name>
<reference evidence="1 2" key="1">
    <citation type="submission" date="2019-07" db="EMBL/GenBank/DDBJ databases">
        <title>Whole genome shotgun sequence of Deinococcus cellulosilyticus NBRC 106333.</title>
        <authorList>
            <person name="Hosoyama A."/>
            <person name="Uohara A."/>
            <person name="Ohji S."/>
            <person name="Ichikawa N."/>
        </authorList>
    </citation>
    <scope>NUCLEOTIDE SEQUENCE [LARGE SCALE GENOMIC DNA]</scope>
    <source>
        <strain evidence="1 2">NBRC 106333</strain>
    </source>
</reference>
<accession>A0A511N1V2</accession>
<dbReference type="RefSeq" id="WP_146884268.1">
    <property type="nucleotide sequence ID" value="NZ_BJXB01000008.1"/>
</dbReference>
<dbReference type="PANTHER" id="PTHR48098:SF3">
    <property type="entry name" value="IRON(III) ENTEROBACTIN ESTERASE"/>
    <property type="match status" value="1"/>
</dbReference>
<dbReference type="InterPro" id="IPR000801">
    <property type="entry name" value="Esterase-like"/>
</dbReference>
<gene>
    <name evidence="1" type="ORF">DC3_20830</name>
</gene>
<dbReference type="EMBL" id="BJXB01000008">
    <property type="protein sequence ID" value="GEM46448.1"/>
    <property type="molecule type" value="Genomic_DNA"/>
</dbReference>
<dbReference type="Pfam" id="PF00756">
    <property type="entry name" value="Esterase"/>
    <property type="match status" value="1"/>
</dbReference>
<dbReference type="Proteomes" id="UP000321306">
    <property type="component" value="Unassembled WGS sequence"/>
</dbReference>
<keyword evidence="2" id="KW-1185">Reference proteome</keyword>
<comment type="caution">
    <text evidence="1">The sequence shown here is derived from an EMBL/GenBank/DDBJ whole genome shotgun (WGS) entry which is preliminary data.</text>
</comment>
<dbReference type="InterPro" id="IPR050583">
    <property type="entry name" value="Mycobacterial_A85_antigen"/>
</dbReference>
<protein>
    <submittedName>
        <fullName evidence="1">Ferric enterobactin esterase</fullName>
    </submittedName>
</protein>
<proteinExistence type="predicted"/>
<dbReference type="Gene3D" id="3.40.50.1820">
    <property type="entry name" value="alpha/beta hydrolase"/>
    <property type="match status" value="1"/>
</dbReference>
<dbReference type="PANTHER" id="PTHR48098">
    <property type="entry name" value="ENTEROCHELIN ESTERASE-RELATED"/>
    <property type="match status" value="1"/>
</dbReference>
<evidence type="ECO:0000313" key="1">
    <source>
        <dbReference type="EMBL" id="GEM46448.1"/>
    </source>
</evidence>